<evidence type="ECO:0000313" key="2">
    <source>
        <dbReference type="Proteomes" id="UP001155057"/>
    </source>
</evidence>
<accession>A0A9X2TGZ7</accession>
<comment type="caution">
    <text evidence="1">The sequence shown here is derived from an EMBL/GenBank/DDBJ whole genome shotgun (WGS) entry which is preliminary data.</text>
</comment>
<evidence type="ECO:0000313" key="1">
    <source>
        <dbReference type="EMBL" id="MCS3709751.1"/>
    </source>
</evidence>
<dbReference type="AlphaFoldDB" id="A0A9X2TGZ7"/>
<protein>
    <submittedName>
        <fullName evidence="1">Urease accessory protein UreE</fullName>
    </submittedName>
</protein>
<organism evidence="1 2">
    <name type="scientific">Salinibacter ruber</name>
    <dbReference type="NCBI Taxonomy" id="146919"/>
    <lineage>
        <taxon>Bacteria</taxon>
        <taxon>Pseudomonadati</taxon>
        <taxon>Rhodothermota</taxon>
        <taxon>Rhodothermia</taxon>
        <taxon>Rhodothermales</taxon>
        <taxon>Salinibacteraceae</taxon>
        <taxon>Salinibacter</taxon>
    </lineage>
</organism>
<dbReference type="EMBL" id="JANUAE010000004">
    <property type="protein sequence ID" value="MCS3709751.1"/>
    <property type="molecule type" value="Genomic_DNA"/>
</dbReference>
<proteinExistence type="predicted"/>
<name>A0A9X2TGZ7_9BACT</name>
<dbReference type="RefSeq" id="WP_259123568.1">
    <property type="nucleotide sequence ID" value="NZ_JANTZO010000005.1"/>
</dbReference>
<dbReference type="Proteomes" id="UP001155057">
    <property type="component" value="Unassembled WGS sequence"/>
</dbReference>
<reference evidence="1" key="1">
    <citation type="submission" date="2022-08" db="EMBL/GenBank/DDBJ databases">
        <title>Genomic Encyclopedia of Type Strains, Phase V (KMG-V): Genome sequencing to study the core and pangenomes of soil and plant-associated prokaryotes.</title>
        <authorList>
            <person name="Whitman W."/>
        </authorList>
    </citation>
    <scope>NUCLEOTIDE SEQUENCE</scope>
    <source>
        <strain evidence="1">SP3049</strain>
    </source>
</reference>
<sequence>MELPEDPQSLIAVALEWYMNDRQVCAAEQRKHGNDEDAAKQDREARRAGAVLQAIRQGRIGVCETETRRTGTLQYQARSYGENGYEEETAGVCIDPSERTTTVRFDLGNRHVDLGLEVNEGDVLVVVSRTDETSEDGTPRFGDSDGTIRVEADRTVVESMLNRARRVEIP</sequence>
<gene>
    <name evidence="1" type="ORF">GGP61_001355</name>
</gene>